<reference evidence="2 3" key="1">
    <citation type="submission" date="2015-10" db="EMBL/GenBank/DDBJ databases">
        <title>Full genome of DAOMC 229536 Phialocephala scopiformis, a fungal endophyte of spruce producing the potent anti-insectan compound rugulosin.</title>
        <authorList>
            <consortium name="DOE Joint Genome Institute"/>
            <person name="Walker A.K."/>
            <person name="Frasz S.L."/>
            <person name="Seifert K.A."/>
            <person name="Miller J.D."/>
            <person name="Mondo S.J."/>
            <person name="Labutti K."/>
            <person name="Lipzen A."/>
            <person name="Dockter R."/>
            <person name="Kennedy M."/>
            <person name="Grigoriev I.V."/>
            <person name="Spatafora J.W."/>
        </authorList>
    </citation>
    <scope>NUCLEOTIDE SEQUENCE [LARGE SCALE GENOMIC DNA]</scope>
    <source>
        <strain evidence="2 3">CBS 120377</strain>
    </source>
</reference>
<name>A0A194XFU2_MOLSC</name>
<feature type="region of interest" description="Disordered" evidence="1">
    <location>
        <begin position="178"/>
        <end position="237"/>
    </location>
</feature>
<dbReference type="GeneID" id="28817528"/>
<keyword evidence="3" id="KW-1185">Reference proteome</keyword>
<organism evidence="2 3">
    <name type="scientific">Mollisia scopiformis</name>
    <name type="common">Conifer needle endophyte fungus</name>
    <name type="synonym">Phialocephala scopiformis</name>
    <dbReference type="NCBI Taxonomy" id="149040"/>
    <lineage>
        <taxon>Eukaryota</taxon>
        <taxon>Fungi</taxon>
        <taxon>Dikarya</taxon>
        <taxon>Ascomycota</taxon>
        <taxon>Pezizomycotina</taxon>
        <taxon>Leotiomycetes</taxon>
        <taxon>Helotiales</taxon>
        <taxon>Mollisiaceae</taxon>
        <taxon>Mollisia</taxon>
    </lineage>
</organism>
<dbReference type="EMBL" id="KQ947411">
    <property type="protein sequence ID" value="KUJ19038.1"/>
    <property type="molecule type" value="Genomic_DNA"/>
</dbReference>
<dbReference type="OrthoDB" id="3565260at2759"/>
<evidence type="ECO:0000256" key="1">
    <source>
        <dbReference type="SAM" id="MobiDB-lite"/>
    </source>
</evidence>
<sequence length="261" mass="27925">MLILKVANGPVLSEQAPARTPPGRERIVTNMTADDPTKPWIPTHLRQPSAFGAICRMADMTGMKLEELTTDGVSIPGIPRNRPVSPNIPRASAIQHQMPPPAPSPAVTTQDEDDPYGWMAAIVNGPDMSDFHVAPTATVAEPARVASYSEMDVDMADDSAPIVSPRTFHIGTLADSQWASTRNSTFQQSQPVSRGPLSSSVSGQPLNSFSNSTENVKPTAQNVPSQAPSQSNAPISTVLTRALAEQKPDKKLATLKDSRWA</sequence>
<dbReference type="KEGG" id="psco:LY89DRAFT_475031"/>
<dbReference type="RefSeq" id="XP_018073393.1">
    <property type="nucleotide sequence ID" value="XM_018207802.1"/>
</dbReference>
<gene>
    <name evidence="2" type="ORF">LY89DRAFT_475031</name>
</gene>
<proteinExistence type="predicted"/>
<dbReference type="InParanoid" id="A0A194XFU2"/>
<accession>A0A194XFU2</accession>
<evidence type="ECO:0000313" key="2">
    <source>
        <dbReference type="EMBL" id="KUJ19038.1"/>
    </source>
</evidence>
<evidence type="ECO:0000313" key="3">
    <source>
        <dbReference type="Proteomes" id="UP000070700"/>
    </source>
</evidence>
<dbReference type="Proteomes" id="UP000070700">
    <property type="component" value="Unassembled WGS sequence"/>
</dbReference>
<dbReference type="AlphaFoldDB" id="A0A194XFU2"/>
<protein>
    <submittedName>
        <fullName evidence="2">Uncharacterized protein</fullName>
    </submittedName>
</protein>